<dbReference type="RefSeq" id="WP_171780203.1">
    <property type="nucleotide sequence ID" value="NZ_JABAGV010000010.1"/>
</dbReference>
<comment type="caution">
    <text evidence="1">The sequence shown here is derived from an EMBL/GenBank/DDBJ whole genome shotgun (WGS) entry which is preliminary data.</text>
</comment>
<protein>
    <recommendedName>
        <fullName evidence="3">Phage protein</fullName>
    </recommendedName>
</protein>
<dbReference type="Proteomes" id="UP001194098">
    <property type="component" value="Unassembled WGS sequence"/>
</dbReference>
<organism evidence="1 2">
    <name type="scientific">Clostridium beijerinckii</name>
    <name type="common">Clostridium MP</name>
    <dbReference type="NCBI Taxonomy" id="1520"/>
    <lineage>
        <taxon>Bacteria</taxon>
        <taxon>Bacillati</taxon>
        <taxon>Bacillota</taxon>
        <taxon>Clostridia</taxon>
        <taxon>Eubacteriales</taxon>
        <taxon>Clostridiaceae</taxon>
        <taxon>Clostridium</taxon>
    </lineage>
</organism>
<gene>
    <name evidence="1" type="ORF">HGI39_05685</name>
</gene>
<evidence type="ECO:0000313" key="2">
    <source>
        <dbReference type="Proteomes" id="UP001194098"/>
    </source>
</evidence>
<dbReference type="AlphaFoldDB" id="A0AAW3W5Q3"/>
<name>A0AAW3W5Q3_CLOBE</name>
<reference evidence="1" key="1">
    <citation type="submission" date="2020-04" db="EMBL/GenBank/DDBJ databases">
        <authorList>
            <person name="Brown S."/>
        </authorList>
    </citation>
    <scope>NUCLEOTIDE SEQUENCE</scope>
    <source>
        <strain evidence="1">DJ015</strain>
    </source>
</reference>
<evidence type="ECO:0008006" key="3">
    <source>
        <dbReference type="Google" id="ProtNLM"/>
    </source>
</evidence>
<accession>A0AAW3W5Q3</accession>
<evidence type="ECO:0000313" key="1">
    <source>
        <dbReference type="EMBL" id="MBC2474205.1"/>
    </source>
</evidence>
<dbReference type="EMBL" id="JABAGV010000010">
    <property type="protein sequence ID" value="MBC2474205.1"/>
    <property type="molecule type" value="Genomic_DNA"/>
</dbReference>
<sequence length="127" mass="14581">MSKKLRLNPENLVAIQAAIDEAEGKATTRCLSADRLLKMVKSWEVKAFSPPKYLLRDTYLIVQASADKVAKAYKYTPQETVVCVEHDSVGWYIDRIERRGVRTRSWNVTALIEDKLEYYILRQATTA</sequence>
<reference evidence="1" key="2">
    <citation type="journal article" date="2022" name="Nat. Biotechnol.">
        <title>Carbon-negative production of acetone and isopropanol by gas fermentation at industrial pilot scale.</title>
        <authorList>
            <person name="Liew F.E."/>
            <person name="Nogle R."/>
            <person name="Abdalla T."/>
            <person name="Rasor B.J."/>
            <person name="Canter C."/>
            <person name="Jensen R.O."/>
            <person name="Wang L."/>
            <person name="Strutz J."/>
            <person name="Chirania P."/>
            <person name="De Tissera S."/>
            <person name="Mueller A.P."/>
            <person name="Ruan Z."/>
            <person name="Gao A."/>
            <person name="Tran L."/>
            <person name="Engle N.L."/>
            <person name="Bromley J.C."/>
            <person name="Daniell J."/>
            <person name="Conrado R."/>
            <person name="Tschaplinski T.J."/>
            <person name="Giannone R.J."/>
            <person name="Hettich R.L."/>
            <person name="Karim A.S."/>
            <person name="Simpson S.D."/>
            <person name="Brown S.D."/>
            <person name="Leang C."/>
            <person name="Jewett M.C."/>
            <person name="Kopke M."/>
        </authorList>
    </citation>
    <scope>NUCLEOTIDE SEQUENCE</scope>
    <source>
        <strain evidence="1">DJ015</strain>
    </source>
</reference>
<proteinExistence type="predicted"/>